<accession>A0AB39CFB9</accession>
<protein>
    <submittedName>
        <fullName evidence="2">Uncharacterized protein</fullName>
    </submittedName>
</protein>
<evidence type="ECO:0000256" key="1">
    <source>
        <dbReference type="SAM" id="MobiDB-lite"/>
    </source>
</evidence>
<name>A0AB39CFB9_9CAUD</name>
<evidence type="ECO:0000313" key="2">
    <source>
        <dbReference type="EMBL" id="XDJ26120.1"/>
    </source>
</evidence>
<dbReference type="EMBL" id="PQ037195">
    <property type="protein sequence ID" value="XDJ26120.1"/>
    <property type="molecule type" value="Genomic_DNA"/>
</dbReference>
<feature type="region of interest" description="Disordered" evidence="1">
    <location>
        <begin position="1"/>
        <end position="33"/>
    </location>
</feature>
<organism evidence="2">
    <name type="scientific">Cutibacterium phage vB_CacS-HV1</name>
    <dbReference type="NCBI Taxonomy" id="3236917"/>
    <lineage>
        <taxon>Viruses</taxon>
        <taxon>Duplodnaviria</taxon>
        <taxon>Heunggongvirae</taxon>
        <taxon>Uroviricota</taxon>
        <taxon>Caudoviricetes</taxon>
        <taxon>Pahexavirus</taxon>
    </lineage>
</organism>
<proteinExistence type="predicted"/>
<reference evidence="2" key="1">
    <citation type="submission" date="2024-07" db="EMBL/GenBank/DDBJ databases">
        <title>vB_CacS-HV1, a novel Pahexavirus bacteriophage with lytic and anti-biofilm potential against Cutibacterium acnes.</title>
        <authorList>
            <person name="Xu J."/>
            <person name="Li X."/>
        </authorList>
    </citation>
    <scope>NUCLEOTIDE SEQUENCE</scope>
</reference>
<sequence length="33" mass="3429">MNNVRCVGESGGDSVVGEERHSGDAPWRVTVAG</sequence>